<name>A0ABT6RZ95_9ACTN</name>
<dbReference type="RefSeq" id="WP_282516222.1">
    <property type="nucleotide sequence ID" value="NZ_JASCIR010000032.1"/>
</dbReference>
<dbReference type="InterPro" id="IPR011991">
    <property type="entry name" value="ArsR-like_HTH"/>
</dbReference>
<feature type="compositionally biased region" description="Polar residues" evidence="4">
    <location>
        <begin position="1"/>
        <end position="17"/>
    </location>
</feature>
<dbReference type="Proteomes" id="UP001224661">
    <property type="component" value="Unassembled WGS sequence"/>
</dbReference>
<protein>
    <submittedName>
        <fullName evidence="6">Helix-turn-helix domain-containing protein</fullName>
    </submittedName>
</protein>
<dbReference type="PANTHER" id="PTHR33154">
    <property type="entry name" value="TRANSCRIPTIONAL REGULATOR, ARSR FAMILY"/>
    <property type="match status" value="1"/>
</dbReference>
<keyword evidence="3" id="KW-0804">Transcription</keyword>
<keyword evidence="7" id="KW-1185">Reference proteome</keyword>
<dbReference type="EMBL" id="JASCIR010000032">
    <property type="protein sequence ID" value="MDI3389755.1"/>
    <property type="molecule type" value="Genomic_DNA"/>
</dbReference>
<evidence type="ECO:0000256" key="2">
    <source>
        <dbReference type="ARBA" id="ARBA00023125"/>
    </source>
</evidence>
<dbReference type="Pfam" id="PF12840">
    <property type="entry name" value="HTH_20"/>
    <property type="match status" value="1"/>
</dbReference>
<evidence type="ECO:0000313" key="7">
    <source>
        <dbReference type="Proteomes" id="UP001224661"/>
    </source>
</evidence>
<keyword evidence="1" id="KW-0805">Transcription regulation</keyword>
<dbReference type="InterPro" id="IPR036390">
    <property type="entry name" value="WH_DNA-bd_sf"/>
</dbReference>
<dbReference type="CDD" id="cd00090">
    <property type="entry name" value="HTH_ARSR"/>
    <property type="match status" value="1"/>
</dbReference>
<gene>
    <name evidence="6" type="ORF">QIS99_26720</name>
</gene>
<evidence type="ECO:0000313" key="6">
    <source>
        <dbReference type="EMBL" id="MDI3389755.1"/>
    </source>
</evidence>
<feature type="domain" description="HTH arsR-type" evidence="5">
    <location>
        <begin position="55"/>
        <end position="138"/>
    </location>
</feature>
<comment type="caution">
    <text evidence="6">The sequence shown here is derived from an EMBL/GenBank/DDBJ whole genome shotgun (WGS) entry which is preliminary data.</text>
</comment>
<evidence type="ECO:0000256" key="1">
    <source>
        <dbReference type="ARBA" id="ARBA00023015"/>
    </source>
</evidence>
<dbReference type="InterPro" id="IPR036388">
    <property type="entry name" value="WH-like_DNA-bd_sf"/>
</dbReference>
<proteinExistence type="predicted"/>
<evidence type="ECO:0000256" key="4">
    <source>
        <dbReference type="SAM" id="MobiDB-lite"/>
    </source>
</evidence>
<dbReference type="PANTHER" id="PTHR33154:SF15">
    <property type="entry name" value="REGULATORY PROTEIN ARSR"/>
    <property type="match status" value="1"/>
</dbReference>
<organism evidence="6 7">
    <name type="scientific">Streptomyces solicavernae</name>
    <dbReference type="NCBI Taxonomy" id="3043614"/>
    <lineage>
        <taxon>Bacteria</taxon>
        <taxon>Bacillati</taxon>
        <taxon>Actinomycetota</taxon>
        <taxon>Actinomycetes</taxon>
        <taxon>Kitasatosporales</taxon>
        <taxon>Streptomycetaceae</taxon>
        <taxon>Streptomyces</taxon>
    </lineage>
</organism>
<evidence type="ECO:0000259" key="5">
    <source>
        <dbReference type="SMART" id="SM00418"/>
    </source>
</evidence>
<dbReference type="InterPro" id="IPR001845">
    <property type="entry name" value="HTH_ArsR_DNA-bd_dom"/>
</dbReference>
<evidence type="ECO:0000256" key="3">
    <source>
        <dbReference type="ARBA" id="ARBA00023163"/>
    </source>
</evidence>
<dbReference type="SMART" id="SM00418">
    <property type="entry name" value="HTH_ARSR"/>
    <property type="match status" value="1"/>
</dbReference>
<accession>A0ABT6RZ95</accession>
<dbReference type="InterPro" id="IPR051081">
    <property type="entry name" value="HTH_MetalResp_TranReg"/>
</dbReference>
<dbReference type="Gene3D" id="1.10.10.10">
    <property type="entry name" value="Winged helix-like DNA-binding domain superfamily/Winged helix DNA-binding domain"/>
    <property type="match status" value="1"/>
</dbReference>
<dbReference type="SUPFAM" id="SSF46785">
    <property type="entry name" value="Winged helix' DNA-binding domain"/>
    <property type="match status" value="1"/>
</dbReference>
<reference evidence="6 7" key="1">
    <citation type="submission" date="2023-05" db="EMBL/GenBank/DDBJ databases">
        <title>Draft genome sequence of Streptomyces sp. B-S-A8 isolated from a cave soil in Thailand.</title>
        <authorList>
            <person name="Chamroensaksri N."/>
            <person name="Muangham S."/>
        </authorList>
    </citation>
    <scope>NUCLEOTIDE SEQUENCE [LARGE SCALE GENOMIC DNA]</scope>
    <source>
        <strain evidence="6 7">B-S-A8</strain>
    </source>
</reference>
<sequence length="237" mass="26086">MAKKSSTTGTGPVTDSGTGPGTDETAPASVELRRAAARQARRSSQGEPRTIEDLATLKALGHPLRMKLYRALYVAETATASQLAATVDEAVSLVSYHLRKLAEHGLIEDADTPGGDGRERWWRTASDGVRTRERDFTDAPEKVVAHSALSRLSLEQRGELYRDFIAAGPAWDEEWRSASFSSEAFTRMTVEELRQLSNELHAVVQRHKDQALAAEEAGRTAGREHVAVHFYGFPFRP</sequence>
<feature type="region of interest" description="Disordered" evidence="4">
    <location>
        <begin position="1"/>
        <end position="49"/>
    </location>
</feature>
<keyword evidence="2" id="KW-0238">DNA-binding</keyword>